<gene>
    <name evidence="2" type="ORF">OD750_025605</name>
</gene>
<feature type="chain" id="PRO_5040846120" evidence="1">
    <location>
        <begin position="27"/>
        <end position="244"/>
    </location>
</feature>
<name>A0A9X4BN25_9GAMM</name>
<protein>
    <submittedName>
        <fullName evidence="2">Uncharacterized protein</fullName>
    </submittedName>
</protein>
<keyword evidence="3" id="KW-1185">Reference proteome</keyword>
<dbReference type="RefSeq" id="WP_263543546.1">
    <property type="nucleotide sequence ID" value="NZ_JAOVZO020000023.1"/>
</dbReference>
<proteinExistence type="predicted"/>
<evidence type="ECO:0000313" key="3">
    <source>
        <dbReference type="Proteomes" id="UP001139971"/>
    </source>
</evidence>
<organism evidence="2 3">
    <name type="scientific">Tahibacter soli</name>
    <dbReference type="NCBI Taxonomy" id="2983605"/>
    <lineage>
        <taxon>Bacteria</taxon>
        <taxon>Pseudomonadati</taxon>
        <taxon>Pseudomonadota</taxon>
        <taxon>Gammaproteobacteria</taxon>
        <taxon>Lysobacterales</taxon>
        <taxon>Rhodanobacteraceae</taxon>
        <taxon>Tahibacter</taxon>
    </lineage>
</organism>
<keyword evidence="1" id="KW-0732">Signal</keyword>
<reference evidence="2" key="1">
    <citation type="submission" date="2023-02" db="EMBL/GenBank/DDBJ databases">
        <title>Tahibacter soli sp. nov. isolated from soil.</title>
        <authorList>
            <person name="Baek J.H."/>
            <person name="Lee J.K."/>
            <person name="Choi D.G."/>
            <person name="Jeon C.O."/>
        </authorList>
    </citation>
    <scope>NUCLEOTIDE SEQUENCE</scope>
    <source>
        <strain evidence="2">BL</strain>
    </source>
</reference>
<evidence type="ECO:0000313" key="2">
    <source>
        <dbReference type="EMBL" id="MDC8015914.1"/>
    </source>
</evidence>
<dbReference type="EMBL" id="JAOVZO020000023">
    <property type="protein sequence ID" value="MDC8015914.1"/>
    <property type="molecule type" value="Genomic_DNA"/>
</dbReference>
<dbReference type="AlphaFoldDB" id="A0A9X4BN25"/>
<accession>A0A9X4BN25</accession>
<evidence type="ECO:0000256" key="1">
    <source>
        <dbReference type="SAM" id="SignalP"/>
    </source>
</evidence>
<dbReference type="Proteomes" id="UP001139971">
    <property type="component" value="Unassembled WGS sequence"/>
</dbReference>
<feature type="signal peptide" evidence="1">
    <location>
        <begin position="1"/>
        <end position="26"/>
    </location>
</feature>
<sequence length="244" mass="25514">MNMKSIVVACASAVLLVAVASSYGQAIEIPTGVETASGVPGVSIAGQTYQVYIDPTQLAVFTSPQTIYGLRLRASIDPRNDGYAPAWPAGDLTLAQYDIELSRASAAIRTGAEIASTATSFAQNQAPPIVLVRSGPLTIPALSYPIDANATPASPNPFGAYIGFNTPYVYNPGEEILVTVRASGSGNTSRPFYFATRPAGKELADAVTANASHAKMPARKSDVVVLELVTTPSQRIGTDKARRP</sequence>
<comment type="caution">
    <text evidence="2">The sequence shown here is derived from an EMBL/GenBank/DDBJ whole genome shotgun (WGS) entry which is preliminary data.</text>
</comment>